<dbReference type="CDD" id="cd02016">
    <property type="entry name" value="TPP_E1_OGDC_like"/>
    <property type="match status" value="1"/>
</dbReference>
<evidence type="ECO:0000313" key="9">
    <source>
        <dbReference type="EMBL" id="PTE73178.1"/>
    </source>
</evidence>
<feature type="domain" description="Transketolase-like pyrimidine-binding" evidence="8">
    <location>
        <begin position="592"/>
        <end position="788"/>
    </location>
</feature>
<evidence type="ECO:0000256" key="3">
    <source>
        <dbReference type="ARBA" id="ARBA00023052"/>
    </source>
</evidence>
<keyword evidence="2 6" id="KW-0560">Oxidoreductase</keyword>
<sequence>MAKDNKDVTEAPVNFGANLGLMLDLYDDYLQDPTSVPDDLQVLFSTIKNGEANIQAQPTTEGSGSSASDDTIKRIMRLIDNIRQYGHLMAAIYPVNTPQRTNVPKLTMKDFNLDKETLENISSSIVSDHFSDIYDNAYEAIERMEKRYKGSIAFEYNHINNNKERTWLKRRIETPYRATINNDEKKQLFDTLAHVEGFEKYLHKNFVGAKRFSIEGVDSLVLMLQQTLKRAAEVEIQNIQIGMAHRGRLNVLTHVLEKPYEMMISEFMHTDPMKFLPEDGSLELTAGWTGDVKYHLGGVKTTSSYGIEQRISLANNPSHLEVVAPVVIGRTRASQDNTQHQGGPTTDFHKAMPIIIHGDAAYPGQGINFETMNLSNLDGYSTGGALHIITNNRIGFTTEPIDGRSTTYSTDVAKGYDVPILHVNADDVEATIEAIDIAMEFRKEFHKDFVIDLVGYRRYGHNEMDEPSITNPVQYQSIRKHDSVEIIYGKKLVDEGVITQEQMDEIMDNVQKEMRAAQDKIDKTDKMDNPDMEKPESLELPLQSDDTDFSFEHLKEINDAMLTYPEDFHVLKKLNKVLEKRREPFEKDDGLVDWAQAEQLAFATIVQDGISVRLTGQDSERGTFSHRHAVLHDEENGETFTPLHHVPDQKATFEVHNSPLSEAAVVGFEYGYNVENKNSMNIWEAQYGDFSNMAQMIFDNFMSSARAKWGERSGLTLFLPHAFEGQGAEHSSARLERFLQLAAENNSTVVNLSSSSNYFHLLRAQAKSLNTEAMRPLIVMSPKSLLRNKTVAQPIDQFTSGGFKPIIVDEANKDKVTKVILASGKMLVDLKEHLSKNPDDSILLVAVERLYPFPEEEIKEVLNELPNLETVSWVQEEPKNQGAWLFVYPYLKSLVGDQYNLSYHGRIQRAAPAEGDGEIHKLVQNKIIESSMKNN</sequence>
<accession>A0A2T4KH15</accession>
<dbReference type="InterPro" id="IPR029061">
    <property type="entry name" value="THDP-binding"/>
</dbReference>
<comment type="catalytic activity">
    <reaction evidence="5 6">
        <text>N(6)-[(R)-lipoyl]-L-lysyl-[protein] + 2-oxoglutarate + H(+) = N(6)-[(R)-S(8)-succinyldihydrolipoyl]-L-lysyl-[protein] + CO2</text>
        <dbReference type="Rhea" id="RHEA:12188"/>
        <dbReference type="Rhea" id="RHEA-COMP:10474"/>
        <dbReference type="Rhea" id="RHEA-COMP:20092"/>
        <dbReference type="ChEBI" id="CHEBI:15378"/>
        <dbReference type="ChEBI" id="CHEBI:16526"/>
        <dbReference type="ChEBI" id="CHEBI:16810"/>
        <dbReference type="ChEBI" id="CHEBI:83099"/>
        <dbReference type="ChEBI" id="CHEBI:83120"/>
        <dbReference type="EC" id="1.2.4.2"/>
    </reaction>
</comment>
<dbReference type="InterPro" id="IPR042179">
    <property type="entry name" value="KGD_C_sf"/>
</dbReference>
<comment type="cofactor">
    <cofactor evidence="1 6">
        <name>thiamine diphosphate</name>
        <dbReference type="ChEBI" id="CHEBI:58937"/>
    </cofactor>
</comment>
<evidence type="ECO:0000256" key="2">
    <source>
        <dbReference type="ARBA" id="ARBA00023002"/>
    </source>
</evidence>
<evidence type="ECO:0000313" key="10">
    <source>
        <dbReference type="Proteomes" id="UP000242547"/>
    </source>
</evidence>
<dbReference type="GO" id="GO:0006099">
    <property type="term" value="P:tricarboxylic acid cycle"/>
    <property type="evidence" value="ECO:0007669"/>
    <property type="project" value="TreeGrafter"/>
</dbReference>
<dbReference type="InterPro" id="IPR005475">
    <property type="entry name" value="Transketolase-like_Pyr-bd"/>
</dbReference>
<dbReference type="Proteomes" id="UP000242547">
    <property type="component" value="Unassembled WGS sequence"/>
</dbReference>
<dbReference type="Gene3D" id="3.40.50.970">
    <property type="match status" value="1"/>
</dbReference>
<evidence type="ECO:0000256" key="5">
    <source>
        <dbReference type="ARBA" id="ARBA00051911"/>
    </source>
</evidence>
<comment type="similarity">
    <text evidence="6">Belongs to the alpha-ketoglutarate dehydrogenase family.</text>
</comment>
<dbReference type="GO" id="GO:0030976">
    <property type="term" value="F:thiamine pyrophosphate binding"/>
    <property type="evidence" value="ECO:0007669"/>
    <property type="project" value="UniProtKB-UniRule"/>
</dbReference>
<dbReference type="EC" id="1.2.4.2" evidence="6"/>
<evidence type="ECO:0000256" key="4">
    <source>
        <dbReference type="ARBA" id="ARBA00023152"/>
    </source>
</evidence>
<comment type="function">
    <text evidence="6">E1 component of the 2-oxoglutarate dehydrogenase (OGDH) complex which catalyzes the decarboxylation of 2-oxoglutarate, the first step in the conversion of 2-oxoglutarate to succinyl-CoA and CO(2).</text>
</comment>
<dbReference type="Pfam" id="PF02779">
    <property type="entry name" value="Transket_pyr"/>
    <property type="match status" value="1"/>
</dbReference>
<evidence type="ECO:0000256" key="7">
    <source>
        <dbReference type="SAM" id="Coils"/>
    </source>
</evidence>
<dbReference type="AlphaFoldDB" id="A0A2T4KH15"/>
<dbReference type="SUPFAM" id="SSF52518">
    <property type="entry name" value="Thiamin diphosphate-binding fold (THDP-binding)"/>
    <property type="match status" value="2"/>
</dbReference>
<comment type="subunit">
    <text evidence="6">Homodimer. Part of the 2-oxoglutarate dehydrogenase (OGDH) complex composed of E1 (2-oxoglutarate dehydrogenase), E2 (dihydrolipoamide succinyltransferase) and E3 (dihydrolipoamide dehydrogenase); the complex contains multiple copies of the three enzymatic components (E1, E2 and E3).</text>
</comment>
<dbReference type="NCBIfam" id="TIGR00239">
    <property type="entry name" value="2oxo_dh_E1"/>
    <property type="match status" value="1"/>
</dbReference>
<evidence type="ECO:0000256" key="6">
    <source>
        <dbReference type="HAMAP-Rule" id="MF_01169"/>
    </source>
</evidence>
<dbReference type="GO" id="GO:0005829">
    <property type="term" value="C:cytosol"/>
    <property type="evidence" value="ECO:0007669"/>
    <property type="project" value="TreeGrafter"/>
</dbReference>
<organism evidence="9 10">
    <name type="scientific">Staphylococcus devriesei</name>
    <dbReference type="NCBI Taxonomy" id="586733"/>
    <lineage>
        <taxon>Bacteria</taxon>
        <taxon>Bacillati</taxon>
        <taxon>Bacillota</taxon>
        <taxon>Bacilli</taxon>
        <taxon>Bacillales</taxon>
        <taxon>Staphylococcaceae</taxon>
        <taxon>Staphylococcus</taxon>
    </lineage>
</organism>
<dbReference type="InterPro" id="IPR011603">
    <property type="entry name" value="2oxoglutarate_DH_E1"/>
</dbReference>
<dbReference type="Gene3D" id="3.40.50.11610">
    <property type="entry name" value="Multifunctional 2-oxoglutarate metabolism enzyme, C-terminal domain"/>
    <property type="match status" value="1"/>
</dbReference>
<dbReference type="GO" id="GO:0004591">
    <property type="term" value="F:oxoglutarate dehydrogenase (succinyl-transferring) activity"/>
    <property type="evidence" value="ECO:0007669"/>
    <property type="project" value="UniProtKB-UniRule"/>
</dbReference>
<dbReference type="SMART" id="SM00861">
    <property type="entry name" value="Transket_pyr"/>
    <property type="match status" value="1"/>
</dbReference>
<protein>
    <recommendedName>
        <fullName evidence="6">2-oxoglutarate dehydrogenase E1 component</fullName>
        <ecNumber evidence="6">1.2.4.2</ecNumber>
    </recommendedName>
    <alternativeName>
        <fullName evidence="6">Alpha-ketoglutarate dehydrogenase</fullName>
    </alternativeName>
</protein>
<feature type="coiled-coil region" evidence="7">
    <location>
        <begin position="500"/>
        <end position="527"/>
    </location>
</feature>
<dbReference type="Pfam" id="PF16870">
    <property type="entry name" value="OxoGdeHyase_C"/>
    <property type="match status" value="1"/>
</dbReference>
<dbReference type="PANTHER" id="PTHR23152">
    <property type="entry name" value="2-OXOGLUTARATE DEHYDROGENASE"/>
    <property type="match status" value="1"/>
</dbReference>
<dbReference type="GO" id="GO:0045252">
    <property type="term" value="C:oxoglutarate dehydrogenase complex"/>
    <property type="evidence" value="ECO:0007669"/>
    <property type="project" value="TreeGrafter"/>
</dbReference>
<evidence type="ECO:0000256" key="1">
    <source>
        <dbReference type="ARBA" id="ARBA00001964"/>
    </source>
</evidence>
<dbReference type="EMBL" id="PYZL01000041">
    <property type="protein sequence ID" value="PTE73178.1"/>
    <property type="molecule type" value="Genomic_DNA"/>
</dbReference>
<evidence type="ECO:0000259" key="8">
    <source>
        <dbReference type="SMART" id="SM00861"/>
    </source>
</evidence>
<comment type="caution">
    <text evidence="9">The sequence shown here is derived from an EMBL/GenBank/DDBJ whole genome shotgun (WGS) entry which is preliminary data.</text>
</comment>
<reference evidence="9 10" key="1">
    <citation type="journal article" date="2016" name="Front. Microbiol.">
        <title>Comprehensive Phylogenetic Analysis of Bovine Non-aureus Staphylococci Species Based on Whole-Genome Sequencing.</title>
        <authorList>
            <person name="Naushad S."/>
            <person name="Barkema H.W."/>
            <person name="Luby C."/>
            <person name="Condas L.A."/>
            <person name="Nobrega D.B."/>
            <person name="Carson D.A."/>
            <person name="De Buck J."/>
        </authorList>
    </citation>
    <scope>NUCLEOTIDE SEQUENCE [LARGE SCALE GENOMIC DNA]</scope>
    <source>
        <strain evidence="9 10">SNUC 761</strain>
    </source>
</reference>
<dbReference type="NCBIfam" id="NF006914">
    <property type="entry name" value="PRK09404.1"/>
    <property type="match status" value="1"/>
</dbReference>
<dbReference type="NCBIfam" id="NF008907">
    <property type="entry name" value="PRK12270.1"/>
    <property type="match status" value="1"/>
</dbReference>
<dbReference type="RefSeq" id="WP_107506091.1">
    <property type="nucleotide sequence ID" value="NZ_PYZL01000041.1"/>
</dbReference>
<dbReference type="InterPro" id="IPR031717">
    <property type="entry name" value="ODO-1/KGD_C"/>
</dbReference>
<dbReference type="GO" id="GO:0006096">
    <property type="term" value="P:glycolytic process"/>
    <property type="evidence" value="ECO:0007669"/>
    <property type="project" value="UniProtKB-UniRule"/>
</dbReference>
<keyword evidence="4 6" id="KW-0324">Glycolysis</keyword>
<dbReference type="InterPro" id="IPR023784">
    <property type="entry name" value="2oxoglutarate_DH_E1_bac"/>
</dbReference>
<name>A0A2T4KH15_9STAP</name>
<dbReference type="Pfam" id="PF00676">
    <property type="entry name" value="E1_dh"/>
    <property type="match status" value="1"/>
</dbReference>
<proteinExistence type="inferred from homology"/>
<dbReference type="InterPro" id="IPR001017">
    <property type="entry name" value="DH_E1"/>
</dbReference>
<dbReference type="PIRSF" id="PIRSF000157">
    <property type="entry name" value="Oxoglu_dh_E1"/>
    <property type="match status" value="1"/>
</dbReference>
<dbReference type="Gene3D" id="3.40.50.12470">
    <property type="match status" value="1"/>
</dbReference>
<gene>
    <name evidence="6" type="primary">odhA</name>
    <name evidence="9" type="ORF">BUY44_06955</name>
</gene>
<dbReference type="PANTHER" id="PTHR23152:SF4">
    <property type="entry name" value="2-OXOADIPATE DEHYDROGENASE COMPLEX COMPONENT E1"/>
    <property type="match status" value="1"/>
</dbReference>
<dbReference type="HAMAP" id="MF_01169">
    <property type="entry name" value="SucA_OdhA"/>
    <property type="match status" value="1"/>
</dbReference>
<dbReference type="FunFam" id="3.40.50.970:FF:000036">
    <property type="entry name" value="2-oxoglutarate dehydrogenase E1 component"/>
    <property type="match status" value="1"/>
</dbReference>
<keyword evidence="7" id="KW-0175">Coiled coil</keyword>
<dbReference type="Gene3D" id="1.10.287.1150">
    <property type="entry name" value="TPP helical domain"/>
    <property type="match status" value="1"/>
</dbReference>
<keyword evidence="3 6" id="KW-0786">Thiamine pyrophosphate</keyword>